<feature type="region of interest" description="Disordered" evidence="1">
    <location>
        <begin position="1"/>
        <end position="32"/>
    </location>
</feature>
<dbReference type="AlphaFoldDB" id="A0A2H1GTV8"/>
<sequence length="132" mass="15022">MASNNTMLRDVHAEAEKRKRQNQRPQAGIIPAAAQPKPKFRIQWRKAADTTWTNNAEVYDMTLGELQRLLAREKGQGLLARVVTPFTTWDHRVWLDERTALKLSAVDGWVTGFIVVDRAEGEKGRGKVEVKK</sequence>
<proteinExistence type="predicted"/>
<protein>
    <submittedName>
        <fullName evidence="2">Uncharacterized protein</fullName>
    </submittedName>
</protein>
<dbReference type="EMBL" id="LT854260">
    <property type="protein sequence ID" value="SMR57016.1"/>
    <property type="molecule type" value="Genomic_DNA"/>
</dbReference>
<name>A0A2H1GTV8_ZYMTR</name>
<gene>
    <name evidence="2" type="ORF">ZT1E4_G8613</name>
</gene>
<evidence type="ECO:0000256" key="1">
    <source>
        <dbReference type="SAM" id="MobiDB-lite"/>
    </source>
</evidence>
<evidence type="ECO:0000313" key="2">
    <source>
        <dbReference type="EMBL" id="SMR57016.1"/>
    </source>
</evidence>
<accession>A0A2H1GTV8</accession>
<evidence type="ECO:0000313" key="3">
    <source>
        <dbReference type="Proteomes" id="UP000245764"/>
    </source>
</evidence>
<reference evidence="3" key="1">
    <citation type="submission" date="2017-05" db="EMBL/GenBank/DDBJ databases">
        <authorList>
            <person name="Song R."/>
            <person name="Chenine A.L."/>
            <person name="Ruprecht R.M."/>
        </authorList>
    </citation>
    <scope>NUCLEOTIDE SEQUENCE [LARGE SCALE GENOMIC DNA]</scope>
</reference>
<dbReference type="Proteomes" id="UP000245764">
    <property type="component" value="Chromosome 8"/>
</dbReference>
<organism evidence="2 3">
    <name type="scientific">Zymoseptoria tritici ST99CH_1E4</name>
    <dbReference type="NCBI Taxonomy" id="1276532"/>
    <lineage>
        <taxon>Eukaryota</taxon>
        <taxon>Fungi</taxon>
        <taxon>Dikarya</taxon>
        <taxon>Ascomycota</taxon>
        <taxon>Pezizomycotina</taxon>
        <taxon>Dothideomycetes</taxon>
        <taxon>Dothideomycetidae</taxon>
        <taxon>Mycosphaerellales</taxon>
        <taxon>Mycosphaerellaceae</taxon>
        <taxon>Zymoseptoria</taxon>
    </lineage>
</organism>